<gene>
    <name evidence="1" type="ORF">IFM46972_00869</name>
</gene>
<accession>A0A8H3RLR1</accession>
<comment type="caution">
    <text evidence="1">The sequence shown here is derived from an EMBL/GenBank/DDBJ whole genome shotgun (WGS) entry which is preliminary data.</text>
</comment>
<dbReference type="AlphaFoldDB" id="A0A8H3RLR1"/>
<evidence type="ECO:0000313" key="1">
    <source>
        <dbReference type="EMBL" id="GFF23963.1"/>
    </source>
</evidence>
<proteinExistence type="predicted"/>
<dbReference type="EMBL" id="BLKC01000004">
    <property type="protein sequence ID" value="GFF23963.1"/>
    <property type="molecule type" value="Genomic_DNA"/>
</dbReference>
<protein>
    <submittedName>
        <fullName evidence="1">Uncharacterized protein</fullName>
    </submittedName>
</protein>
<reference evidence="1 2" key="1">
    <citation type="submission" date="2020-01" db="EMBL/GenBank/DDBJ databases">
        <title>Draft genome sequence of Aspergillus udagawae IFM 46972.</title>
        <authorList>
            <person name="Takahashi H."/>
            <person name="Yaguchi T."/>
        </authorList>
    </citation>
    <scope>NUCLEOTIDE SEQUENCE [LARGE SCALE GENOMIC DNA]</scope>
    <source>
        <strain evidence="1 2">IFM 46972</strain>
    </source>
</reference>
<name>A0A8H3RLR1_9EURO</name>
<evidence type="ECO:0000313" key="2">
    <source>
        <dbReference type="Proteomes" id="UP000465221"/>
    </source>
</evidence>
<dbReference type="Proteomes" id="UP000465221">
    <property type="component" value="Unassembled WGS sequence"/>
</dbReference>
<organism evidence="1 2">
    <name type="scientific">Aspergillus udagawae</name>
    <dbReference type="NCBI Taxonomy" id="91492"/>
    <lineage>
        <taxon>Eukaryota</taxon>
        <taxon>Fungi</taxon>
        <taxon>Dikarya</taxon>
        <taxon>Ascomycota</taxon>
        <taxon>Pezizomycotina</taxon>
        <taxon>Eurotiomycetes</taxon>
        <taxon>Eurotiomycetidae</taxon>
        <taxon>Eurotiales</taxon>
        <taxon>Aspergillaceae</taxon>
        <taxon>Aspergillus</taxon>
        <taxon>Aspergillus subgen. Fumigati</taxon>
    </lineage>
</organism>
<sequence>MKSLYIDPRENIPLIGDSPCTSLPGAGVGERGGEPIQLKDQELGDRGGKSLCRKGEAVEDETPINVRYAKETAPGNPMNKDKMENALQWFEPTRYAKAPVLFHR</sequence>